<evidence type="ECO:0000313" key="2">
    <source>
        <dbReference type="EMBL" id="BDD11198.1"/>
    </source>
</evidence>
<keyword evidence="1" id="KW-0472">Membrane</keyword>
<keyword evidence="1" id="KW-1133">Transmembrane helix</keyword>
<reference evidence="2 3" key="1">
    <citation type="submission" date="2021-12" db="EMBL/GenBank/DDBJ databases">
        <title>Genome sequencing of bacteria with rrn-lacking chromosome and rrn-plasmid.</title>
        <authorList>
            <person name="Anda M."/>
            <person name="Iwasaki W."/>
        </authorList>
    </citation>
    <scope>NUCLEOTIDE SEQUENCE [LARGE SCALE GENOMIC DNA]</scope>
    <source>
        <strain evidence="2 3">DSM 100852</strain>
    </source>
</reference>
<feature type="transmembrane region" description="Helical" evidence="1">
    <location>
        <begin position="124"/>
        <end position="147"/>
    </location>
</feature>
<name>A0AAU9D5B6_9BACT</name>
<keyword evidence="1" id="KW-0812">Transmembrane</keyword>
<dbReference type="InterPro" id="IPR053170">
    <property type="entry name" value="Transcription_regulator"/>
</dbReference>
<sequence length="334" mass="38334">MDSLTQIVLGAAVGEIVGGKRLGNKAPLWGAVAGTIPDLDILFAPHGAIAYHIQHRGFSHSILFAILMAPLLGAIFSWLYRKRHRDFKLWTSLFFWGIFTHPLLDAFTTWGTSLFLPFSRYRVAFKTIFVIDPIYTVPFLICIAVLLFFKRQDPRRRRWAWAGVSISSAYLALTVFLKIQANRITTKALREQGITYTSYMTTLTPLNSLLWAGVAKTEKGYYTGYFSLLDREKKINFHFRPNGLDKLPKSLLENQSFRELPFITEGFYTVTESGDEWQVQDLRFGQLNGWEDPNSPYVMTMDILKKDGSYIFERGSNSIENPKERLLALFDRIF</sequence>
<dbReference type="InterPro" id="IPR007404">
    <property type="entry name" value="YdjM-like"/>
</dbReference>
<feature type="transmembrane region" description="Helical" evidence="1">
    <location>
        <begin position="87"/>
        <end position="104"/>
    </location>
</feature>
<proteinExistence type="predicted"/>
<keyword evidence="3" id="KW-1185">Reference proteome</keyword>
<gene>
    <name evidence="2" type="ORF">FUAX_36300</name>
</gene>
<dbReference type="AlphaFoldDB" id="A0AAU9D5B6"/>
<dbReference type="Proteomes" id="UP001348817">
    <property type="component" value="Chromosome"/>
</dbReference>
<dbReference type="EMBL" id="AP025314">
    <property type="protein sequence ID" value="BDD11198.1"/>
    <property type="molecule type" value="Genomic_DNA"/>
</dbReference>
<dbReference type="RefSeq" id="WP_338392711.1">
    <property type="nucleotide sequence ID" value="NZ_AP025314.1"/>
</dbReference>
<evidence type="ECO:0000256" key="1">
    <source>
        <dbReference type="SAM" id="Phobius"/>
    </source>
</evidence>
<evidence type="ECO:0000313" key="3">
    <source>
        <dbReference type="Proteomes" id="UP001348817"/>
    </source>
</evidence>
<organism evidence="2 3">
    <name type="scientific">Fulvitalea axinellae</name>
    <dbReference type="NCBI Taxonomy" id="1182444"/>
    <lineage>
        <taxon>Bacteria</taxon>
        <taxon>Pseudomonadati</taxon>
        <taxon>Bacteroidota</taxon>
        <taxon>Cytophagia</taxon>
        <taxon>Cytophagales</taxon>
        <taxon>Persicobacteraceae</taxon>
        <taxon>Fulvitalea</taxon>
    </lineage>
</organism>
<accession>A0AAU9D5B6</accession>
<dbReference type="PANTHER" id="PTHR40031">
    <property type="entry name" value="HYPOTHETICAL MEMBRANE SPANNING PROTEIN"/>
    <property type="match status" value="1"/>
</dbReference>
<dbReference type="PANTHER" id="PTHR40031:SF1">
    <property type="entry name" value="MEMBRANE-BOUND METAL-DEPENDENT HYDROLASE"/>
    <property type="match status" value="1"/>
</dbReference>
<feature type="transmembrane region" description="Helical" evidence="1">
    <location>
        <begin position="61"/>
        <end position="80"/>
    </location>
</feature>
<dbReference type="Pfam" id="PF04307">
    <property type="entry name" value="YdjM"/>
    <property type="match status" value="1"/>
</dbReference>
<dbReference type="KEGG" id="fax:FUAX_36300"/>
<protein>
    <submittedName>
        <fullName evidence="2">Membrane protein</fullName>
    </submittedName>
</protein>